<sequence>MARGQEETMMSDIIVQPTHSGNVYVNVVKMYLQLSTPGILAYGNVFRSFFTFVTDAATSLCGVSGKTLATKKKAY</sequence>
<proteinExistence type="predicted"/>
<name>A0ACC1Q7P5_9APHY</name>
<comment type="caution">
    <text evidence="1">The sequence shown here is derived from an EMBL/GenBank/DDBJ whole genome shotgun (WGS) entry which is preliminary data.</text>
</comment>
<keyword evidence="2" id="KW-1185">Reference proteome</keyword>
<protein>
    <submittedName>
        <fullName evidence="1">Uncharacterized protein</fullName>
    </submittedName>
</protein>
<dbReference type="EMBL" id="JANSHE010000148">
    <property type="protein sequence ID" value="KAJ3015691.1"/>
    <property type="molecule type" value="Genomic_DNA"/>
</dbReference>
<evidence type="ECO:0000313" key="1">
    <source>
        <dbReference type="EMBL" id="KAJ3015691.1"/>
    </source>
</evidence>
<reference evidence="1" key="1">
    <citation type="submission" date="2022-08" db="EMBL/GenBank/DDBJ databases">
        <title>Genome Sequence of Pycnoporus sanguineus.</title>
        <authorList>
            <person name="Buettner E."/>
        </authorList>
    </citation>
    <scope>NUCLEOTIDE SEQUENCE</scope>
    <source>
        <strain evidence="1">CG-C14</strain>
    </source>
</reference>
<evidence type="ECO:0000313" key="2">
    <source>
        <dbReference type="Proteomes" id="UP001144978"/>
    </source>
</evidence>
<organism evidence="1 2">
    <name type="scientific">Trametes sanguinea</name>
    <dbReference type="NCBI Taxonomy" id="158606"/>
    <lineage>
        <taxon>Eukaryota</taxon>
        <taxon>Fungi</taxon>
        <taxon>Dikarya</taxon>
        <taxon>Basidiomycota</taxon>
        <taxon>Agaricomycotina</taxon>
        <taxon>Agaricomycetes</taxon>
        <taxon>Polyporales</taxon>
        <taxon>Polyporaceae</taxon>
        <taxon>Trametes</taxon>
    </lineage>
</organism>
<gene>
    <name evidence="1" type="ORF">NUW54_g978</name>
</gene>
<accession>A0ACC1Q7P5</accession>
<dbReference type="Proteomes" id="UP001144978">
    <property type="component" value="Unassembled WGS sequence"/>
</dbReference>